<dbReference type="EMBL" id="KZ084126">
    <property type="protein sequence ID" value="OSC99558.1"/>
    <property type="molecule type" value="Genomic_DNA"/>
</dbReference>
<dbReference type="Proteomes" id="UP000193067">
    <property type="component" value="Unassembled WGS sequence"/>
</dbReference>
<dbReference type="SUPFAM" id="SSF53335">
    <property type="entry name" value="S-adenosyl-L-methionine-dependent methyltransferases"/>
    <property type="match status" value="1"/>
</dbReference>
<keyword evidence="2" id="KW-1133">Transmembrane helix</keyword>
<dbReference type="Pfam" id="PF08242">
    <property type="entry name" value="Methyltransf_12"/>
    <property type="match status" value="1"/>
</dbReference>
<keyword evidence="5" id="KW-1185">Reference proteome</keyword>
<dbReference type="GO" id="GO:0032259">
    <property type="term" value="P:methylation"/>
    <property type="evidence" value="ECO:0007669"/>
    <property type="project" value="UniProtKB-KW"/>
</dbReference>
<reference evidence="4 5" key="1">
    <citation type="journal article" date="2015" name="Biotechnol. Biofuels">
        <title>Enhanced degradation of softwood versus hardwood by the white-rot fungus Pycnoporus coccineus.</title>
        <authorList>
            <person name="Couturier M."/>
            <person name="Navarro D."/>
            <person name="Chevret D."/>
            <person name="Henrissat B."/>
            <person name="Piumi F."/>
            <person name="Ruiz-Duenas F.J."/>
            <person name="Martinez A.T."/>
            <person name="Grigoriev I.V."/>
            <person name="Riley R."/>
            <person name="Lipzen A."/>
            <person name="Berrin J.G."/>
            <person name="Master E.R."/>
            <person name="Rosso M.N."/>
        </authorList>
    </citation>
    <scope>NUCLEOTIDE SEQUENCE [LARGE SCALE GENOMIC DNA]</scope>
    <source>
        <strain evidence="4 5">BRFM310</strain>
    </source>
</reference>
<evidence type="ECO:0000256" key="2">
    <source>
        <dbReference type="SAM" id="Phobius"/>
    </source>
</evidence>
<dbReference type="STRING" id="1353009.A0A1Y2IEN7"/>
<accession>A0A1Y2IEN7</accession>
<dbReference type="InterPro" id="IPR029063">
    <property type="entry name" value="SAM-dependent_MTases_sf"/>
</dbReference>
<feature type="domain" description="Methyltransferase type 12" evidence="3">
    <location>
        <begin position="51"/>
        <end position="156"/>
    </location>
</feature>
<dbReference type="Gene3D" id="3.40.50.150">
    <property type="entry name" value="Vaccinia Virus protein VP39"/>
    <property type="match status" value="1"/>
</dbReference>
<dbReference type="CDD" id="cd02440">
    <property type="entry name" value="AdoMet_MTases"/>
    <property type="match status" value="1"/>
</dbReference>
<keyword evidence="4" id="KW-0808">Transferase</keyword>
<proteinExistence type="inferred from homology"/>
<evidence type="ECO:0000259" key="3">
    <source>
        <dbReference type="Pfam" id="PF08242"/>
    </source>
</evidence>
<sequence>MDPSAKFYTNFFLWLYDFIVLAISNTFAWHCPTSSVLLPFYQQHLGDNAHLEIGVGTGYYPAASVARLSQVQAVTLLDLNPNTLAYSQRRLLKAGYKGDIQTVERSVFDPLPETMHGKYDSAALFYVFHCLPGSFPTKAIHVFGNIVPALAPGGVIYGSTVLGKGVPHNWLGRQLMAFYNSKGVFGNTQDTQDGLRKALEEMFEEWDLRVVGAIAIFTARTPKV</sequence>
<dbReference type="GO" id="GO:0008168">
    <property type="term" value="F:methyltransferase activity"/>
    <property type="evidence" value="ECO:0007669"/>
    <property type="project" value="UniProtKB-KW"/>
</dbReference>
<gene>
    <name evidence="4" type="ORF">PYCCODRAFT_1453681</name>
</gene>
<protein>
    <submittedName>
        <fullName evidence="4">S-adenosyl-L-methionine dependent methyltransferase</fullName>
    </submittedName>
</protein>
<keyword evidence="4" id="KW-0489">Methyltransferase</keyword>
<comment type="similarity">
    <text evidence="1">Belongs to the methyltransferase superfamily.</text>
</comment>
<dbReference type="InterPro" id="IPR013217">
    <property type="entry name" value="Methyltransf_12"/>
</dbReference>
<evidence type="ECO:0000313" key="5">
    <source>
        <dbReference type="Proteomes" id="UP000193067"/>
    </source>
</evidence>
<keyword evidence="2" id="KW-0472">Membrane</keyword>
<dbReference type="OrthoDB" id="10061782at2759"/>
<dbReference type="InterPro" id="IPR016584">
    <property type="entry name" value="MeTrfase_VrtF"/>
</dbReference>
<keyword evidence="2" id="KW-0812">Transmembrane</keyword>
<evidence type="ECO:0000256" key="1">
    <source>
        <dbReference type="ARBA" id="ARBA00008361"/>
    </source>
</evidence>
<organism evidence="4 5">
    <name type="scientific">Trametes coccinea (strain BRFM310)</name>
    <name type="common">Pycnoporus coccineus</name>
    <dbReference type="NCBI Taxonomy" id="1353009"/>
    <lineage>
        <taxon>Eukaryota</taxon>
        <taxon>Fungi</taxon>
        <taxon>Dikarya</taxon>
        <taxon>Basidiomycota</taxon>
        <taxon>Agaricomycotina</taxon>
        <taxon>Agaricomycetes</taxon>
        <taxon>Polyporales</taxon>
        <taxon>Polyporaceae</taxon>
        <taxon>Trametes</taxon>
    </lineage>
</organism>
<dbReference type="PIRSF" id="PIRSF011491">
    <property type="entry name" value="Mtase_YbcY_prd"/>
    <property type="match status" value="1"/>
</dbReference>
<feature type="transmembrane region" description="Helical" evidence="2">
    <location>
        <begin position="7"/>
        <end position="29"/>
    </location>
</feature>
<name>A0A1Y2IEN7_TRAC3</name>
<dbReference type="AlphaFoldDB" id="A0A1Y2IEN7"/>
<evidence type="ECO:0000313" key="4">
    <source>
        <dbReference type="EMBL" id="OSC99558.1"/>
    </source>
</evidence>